<feature type="signal peptide" evidence="1">
    <location>
        <begin position="1"/>
        <end position="21"/>
    </location>
</feature>
<accession>A0A2M4BX30</accession>
<dbReference type="Pfam" id="PF07165">
    <property type="entry name" value="DUF1397"/>
    <property type="match status" value="1"/>
</dbReference>
<organism evidence="2">
    <name type="scientific">Anopheles marajoara</name>
    <dbReference type="NCBI Taxonomy" id="58244"/>
    <lineage>
        <taxon>Eukaryota</taxon>
        <taxon>Metazoa</taxon>
        <taxon>Ecdysozoa</taxon>
        <taxon>Arthropoda</taxon>
        <taxon>Hexapoda</taxon>
        <taxon>Insecta</taxon>
        <taxon>Pterygota</taxon>
        <taxon>Neoptera</taxon>
        <taxon>Endopterygota</taxon>
        <taxon>Diptera</taxon>
        <taxon>Nematocera</taxon>
        <taxon>Culicoidea</taxon>
        <taxon>Culicidae</taxon>
        <taxon>Anophelinae</taxon>
        <taxon>Anopheles</taxon>
    </lineage>
</organism>
<dbReference type="AlphaFoldDB" id="A0A2M4BX30"/>
<feature type="chain" id="PRO_5014869628" evidence="1">
    <location>
        <begin position="22"/>
        <end position="260"/>
    </location>
</feature>
<proteinExistence type="predicted"/>
<dbReference type="EMBL" id="GGFJ01008504">
    <property type="protein sequence ID" value="MBW57645.1"/>
    <property type="molecule type" value="Transcribed_RNA"/>
</dbReference>
<keyword evidence="1" id="KW-0732">Signal</keyword>
<sequence>MSKLSVTLLFIGVSLLVVCDGSPLSSESSESSESNERNEVQQVLEKVREQCIKNTGSDAAFPDFMQSIERAMKCIADFDTKKFKTDFHLLTNATRGNFFSEYCSKGRTLASCLAGSLMGMQPCLKVTGFEMGDVLLHSIPEALDLACHNDGEVVFKLKDEQRKECMAQKADEISTCFNMLGNTGQYVIDFTELTQEQCSALTNVRQCMKDILKSCDLADIVNVYEIPIRAVLPLTPCVNQTEQQNVNLHENNSIVEISGA</sequence>
<protein>
    <submittedName>
        <fullName evidence="2">Putative secreted protein</fullName>
    </submittedName>
</protein>
<dbReference type="InterPro" id="IPR009832">
    <property type="entry name" value="DUF1397"/>
</dbReference>
<evidence type="ECO:0000256" key="1">
    <source>
        <dbReference type="SAM" id="SignalP"/>
    </source>
</evidence>
<reference evidence="2" key="1">
    <citation type="submission" date="2018-01" db="EMBL/GenBank/DDBJ databases">
        <title>An insight into the sialome of Amazonian anophelines.</title>
        <authorList>
            <person name="Ribeiro J.M."/>
            <person name="Scarpassa V."/>
            <person name="Calvo E."/>
        </authorList>
    </citation>
    <scope>NUCLEOTIDE SEQUENCE</scope>
    <source>
        <tissue evidence="2">Salivary glands</tissue>
    </source>
</reference>
<dbReference type="PANTHER" id="PTHR20997:SF2">
    <property type="entry name" value="EG:BACR42I17.2 PROTEIN-RELATED"/>
    <property type="match status" value="1"/>
</dbReference>
<dbReference type="PANTHER" id="PTHR20997">
    <property type="entry name" value="EG:BACR42I17.2 PROTEIN-RELATED"/>
    <property type="match status" value="1"/>
</dbReference>
<name>A0A2M4BX30_9DIPT</name>
<evidence type="ECO:0000313" key="2">
    <source>
        <dbReference type="EMBL" id="MBW57645.1"/>
    </source>
</evidence>